<sequence length="147" mass="15803">MGAVAFGILATGLFIPQTAAQPAPDLAPGVSCEGFVCTNTTNDTYRIEWDAVCANPGTDEPRTVVSSRKWVPPHGQTYMDLGCPFGRMLDHRGRDSDHHSRHSHGNHDDHHGRRSDLVQGYVVDAYYKAALIDNPAPPPALPTGSAG</sequence>
<dbReference type="Proteomes" id="UP000468928">
    <property type="component" value="Unassembled WGS sequence"/>
</dbReference>
<dbReference type="EMBL" id="JAAGUZ010000080">
    <property type="protein sequence ID" value="NEW47331.1"/>
    <property type="molecule type" value="Genomic_DNA"/>
</dbReference>
<accession>A0A6P1DCK4</accession>
<dbReference type="AlphaFoldDB" id="A0A6P1DCK4"/>
<feature type="region of interest" description="Disordered" evidence="1">
    <location>
        <begin position="92"/>
        <end position="114"/>
    </location>
</feature>
<feature type="compositionally biased region" description="Basic and acidic residues" evidence="1">
    <location>
        <begin position="105"/>
        <end position="114"/>
    </location>
</feature>
<evidence type="ECO:0000313" key="3">
    <source>
        <dbReference type="Proteomes" id="UP000468928"/>
    </source>
</evidence>
<name>A0A6P1DCK4_9NOCA</name>
<gene>
    <name evidence="2" type="ORF">GV789_23205</name>
</gene>
<comment type="caution">
    <text evidence="2">The sequence shown here is derived from an EMBL/GenBank/DDBJ whole genome shotgun (WGS) entry which is preliminary data.</text>
</comment>
<organism evidence="2 3">
    <name type="scientific">Nocardia cyriacigeorgica</name>
    <dbReference type="NCBI Taxonomy" id="135487"/>
    <lineage>
        <taxon>Bacteria</taxon>
        <taxon>Bacillati</taxon>
        <taxon>Actinomycetota</taxon>
        <taxon>Actinomycetes</taxon>
        <taxon>Mycobacteriales</taxon>
        <taxon>Nocardiaceae</taxon>
        <taxon>Nocardia</taxon>
    </lineage>
</organism>
<reference evidence="2 3" key="1">
    <citation type="submission" date="2020-01" db="EMBL/GenBank/DDBJ databases">
        <title>Genetics and antimicrobial susceptibilities of Nocardia species isolated from the soil; a comparison with species isolated from humans.</title>
        <authorList>
            <person name="Carrasco G."/>
            <person name="Monzon S."/>
            <person name="Sansegundo M."/>
            <person name="Garcia E."/>
            <person name="Garrido N."/>
            <person name="Medina M.J."/>
            <person name="Villalon P."/>
            <person name="Ramirez-Arocha A.C."/>
            <person name="Jimenez P."/>
            <person name="Cuesta I."/>
            <person name="Valdezate S."/>
        </authorList>
    </citation>
    <scope>NUCLEOTIDE SEQUENCE [LARGE SCALE GENOMIC DNA]</scope>
    <source>
        <strain evidence="2 3">CNM20110639</strain>
    </source>
</reference>
<proteinExistence type="predicted"/>
<protein>
    <submittedName>
        <fullName evidence="2">Uncharacterized protein</fullName>
    </submittedName>
</protein>
<dbReference type="RefSeq" id="WP_163830017.1">
    <property type="nucleotide sequence ID" value="NZ_JAAGUZ010000080.1"/>
</dbReference>
<evidence type="ECO:0000256" key="1">
    <source>
        <dbReference type="SAM" id="MobiDB-lite"/>
    </source>
</evidence>
<evidence type="ECO:0000313" key="2">
    <source>
        <dbReference type="EMBL" id="NEW47331.1"/>
    </source>
</evidence>